<protein>
    <recommendedName>
        <fullName evidence="9">Calponin-homology (CH) domain-containing protein</fullName>
    </recommendedName>
</protein>
<feature type="domain" description="GAR" evidence="7">
    <location>
        <begin position="2351"/>
        <end position="2425"/>
    </location>
</feature>
<evidence type="ECO:0000256" key="1">
    <source>
        <dbReference type="ARBA" id="ARBA00004245"/>
    </source>
</evidence>
<feature type="region of interest" description="Disordered" evidence="5">
    <location>
        <begin position="2458"/>
        <end position="2492"/>
    </location>
</feature>
<evidence type="ECO:0000313" key="8">
    <source>
        <dbReference type="EMBL" id="ORE10264.1"/>
    </source>
</evidence>
<dbReference type="GO" id="GO:0008017">
    <property type="term" value="F:microtubule binding"/>
    <property type="evidence" value="ECO:0007669"/>
    <property type="project" value="InterPro"/>
</dbReference>
<keyword evidence="3" id="KW-0206">Cytoskeleton</keyword>
<dbReference type="InterPro" id="IPR036872">
    <property type="entry name" value="CH_dom_sf"/>
</dbReference>
<gene>
    <name evidence="8" type="ORF">BCV72DRAFT_302039</name>
</gene>
<dbReference type="OrthoDB" id="10017054at2759"/>
<reference evidence="8" key="1">
    <citation type="journal article" date="2016" name="Proc. Natl. Acad. Sci. U.S.A.">
        <title>Lipid metabolic changes in an early divergent fungus govern the establishment of a mutualistic symbiosis with endobacteria.</title>
        <authorList>
            <person name="Lastovetsky O.A."/>
            <person name="Gaspar M.L."/>
            <person name="Mondo S.J."/>
            <person name="LaButti K.M."/>
            <person name="Sandor L."/>
            <person name="Grigoriev I.V."/>
            <person name="Henry S.A."/>
            <person name="Pawlowska T.E."/>
        </authorList>
    </citation>
    <scope>NUCLEOTIDE SEQUENCE [LARGE SCALE GENOMIC DNA]</scope>
    <source>
        <strain evidence="8">ATCC 52814</strain>
    </source>
</reference>
<keyword evidence="2" id="KW-0963">Cytoplasm</keyword>
<feature type="compositionally biased region" description="Low complexity" evidence="5">
    <location>
        <begin position="2470"/>
        <end position="2490"/>
    </location>
</feature>
<evidence type="ECO:0008006" key="9">
    <source>
        <dbReference type="Google" id="ProtNLM"/>
    </source>
</evidence>
<feature type="compositionally biased region" description="Low complexity" evidence="5">
    <location>
        <begin position="574"/>
        <end position="592"/>
    </location>
</feature>
<dbReference type="EMBL" id="KV921867">
    <property type="protein sequence ID" value="ORE10264.1"/>
    <property type="molecule type" value="Genomic_DNA"/>
</dbReference>
<evidence type="ECO:0000256" key="5">
    <source>
        <dbReference type="SAM" id="MobiDB-lite"/>
    </source>
</evidence>
<dbReference type="SMART" id="SM00243">
    <property type="entry name" value="GAS2"/>
    <property type="match status" value="1"/>
</dbReference>
<dbReference type="PANTHER" id="PTHR11915">
    <property type="entry name" value="SPECTRIN/FILAMIN RELATED CYTOSKELETAL PROTEIN"/>
    <property type="match status" value="1"/>
</dbReference>
<evidence type="ECO:0000256" key="4">
    <source>
        <dbReference type="SAM" id="Coils"/>
    </source>
</evidence>
<feature type="region of interest" description="Disordered" evidence="5">
    <location>
        <begin position="2299"/>
        <end position="2350"/>
    </location>
</feature>
<feature type="domain" description="Calponin-homology (CH)" evidence="6">
    <location>
        <begin position="129"/>
        <end position="245"/>
    </location>
</feature>
<dbReference type="VEuPathDB" id="FungiDB:BCV72DRAFT_302039"/>
<dbReference type="GO" id="GO:0005856">
    <property type="term" value="C:cytoskeleton"/>
    <property type="evidence" value="ECO:0007669"/>
    <property type="project" value="UniProtKB-SubCell"/>
</dbReference>
<organism evidence="8">
    <name type="scientific">Rhizopus microsporus var. microsporus</name>
    <dbReference type="NCBI Taxonomy" id="86635"/>
    <lineage>
        <taxon>Eukaryota</taxon>
        <taxon>Fungi</taxon>
        <taxon>Fungi incertae sedis</taxon>
        <taxon>Mucoromycota</taxon>
        <taxon>Mucoromycotina</taxon>
        <taxon>Mucoromycetes</taxon>
        <taxon>Mucorales</taxon>
        <taxon>Mucorineae</taxon>
        <taxon>Rhizopodaceae</taxon>
        <taxon>Rhizopus</taxon>
    </lineage>
</organism>
<dbReference type="InterPro" id="IPR036534">
    <property type="entry name" value="GAR_dom_sf"/>
</dbReference>
<feature type="compositionally biased region" description="Polar residues" evidence="5">
    <location>
        <begin position="2314"/>
        <end position="2326"/>
    </location>
</feature>
<feature type="coiled-coil region" evidence="4">
    <location>
        <begin position="892"/>
        <end position="943"/>
    </location>
</feature>
<feature type="coiled-coil region" evidence="4">
    <location>
        <begin position="1051"/>
        <end position="1113"/>
    </location>
</feature>
<dbReference type="Gene3D" id="1.20.58.60">
    <property type="match status" value="1"/>
</dbReference>
<dbReference type="Gene3D" id="1.10.418.10">
    <property type="entry name" value="Calponin-like domain"/>
    <property type="match status" value="2"/>
</dbReference>
<dbReference type="PROSITE" id="PS50021">
    <property type="entry name" value="CH"/>
    <property type="match status" value="2"/>
</dbReference>
<proteinExistence type="predicted"/>
<evidence type="ECO:0000259" key="6">
    <source>
        <dbReference type="PROSITE" id="PS50021"/>
    </source>
</evidence>
<feature type="domain" description="Calponin-homology (CH)" evidence="6">
    <location>
        <begin position="10"/>
        <end position="115"/>
    </location>
</feature>
<keyword evidence="4" id="KW-0175">Coiled coil</keyword>
<dbReference type="Proteomes" id="UP000242414">
    <property type="component" value="Unassembled WGS sequence"/>
</dbReference>
<dbReference type="SUPFAM" id="SSF47576">
    <property type="entry name" value="Calponin-homology domain, CH-domain"/>
    <property type="match status" value="1"/>
</dbReference>
<feature type="region of interest" description="Disordered" evidence="5">
    <location>
        <begin position="574"/>
        <end position="601"/>
    </location>
</feature>
<dbReference type="Pfam" id="PF02187">
    <property type="entry name" value="GAS2"/>
    <property type="match status" value="1"/>
</dbReference>
<evidence type="ECO:0000256" key="3">
    <source>
        <dbReference type="ARBA" id="ARBA00023212"/>
    </source>
</evidence>
<dbReference type="InterPro" id="IPR001715">
    <property type="entry name" value="CH_dom"/>
</dbReference>
<name>A0A1X0RE23_RHIZD</name>
<dbReference type="Gene3D" id="3.30.920.20">
    <property type="entry name" value="Gas2-like domain"/>
    <property type="match status" value="1"/>
</dbReference>
<dbReference type="InterPro" id="IPR003108">
    <property type="entry name" value="GAR_dom"/>
</dbReference>
<dbReference type="PROSITE" id="PS51460">
    <property type="entry name" value="GAR"/>
    <property type="match status" value="1"/>
</dbReference>
<dbReference type="SUPFAM" id="SSF143575">
    <property type="entry name" value="GAS2 domain-like"/>
    <property type="match status" value="1"/>
</dbReference>
<accession>A0A1X0RE23</accession>
<dbReference type="Pfam" id="PF00307">
    <property type="entry name" value="CH"/>
    <property type="match status" value="2"/>
</dbReference>
<evidence type="ECO:0000259" key="7">
    <source>
        <dbReference type="PROSITE" id="PS51460"/>
    </source>
</evidence>
<comment type="subcellular location">
    <subcellularLocation>
        <location evidence="1">Cytoplasm</location>
        <location evidence="1">Cytoskeleton</location>
    </subcellularLocation>
</comment>
<dbReference type="SMART" id="SM00033">
    <property type="entry name" value="CH"/>
    <property type="match status" value="2"/>
</dbReference>
<sequence>MTNISTDYQDIQIRTLTKWINVQLKEDLVESIGRDLRDGVMLLRLLSIVSNKPVLKPERGRMKIHAISNVSRALNFLKQEFEDDENLPVIASEDIVNGDIKSTLAILFFIMLKYQFSDILGETKKGGLAEAKVGLLYWIRLELKDYINSQIISTIQDFSKSWKSGLLFCLLIHRIEPEWILPLHQLIPLVDSKDNWNDILNLVFDIGENKLQIPKYLESRDLLDIEYPHEPSIMLYISEFYKIINRTDDIEEHKLKRLKGIQEIQSSPKPKLLNKSHIIDPLSIDLFDHYDPSMLSEDQHHLLNLRLNWEQLFNQAVEWIANTHLELNQFITIARWSGKEDLYTDQVIENIIQSLVAIEGKLSGFDQGLYSNILDLYQQMESVRELPDHLQSRQSGFESAFEDLMKRSSFSRKIVEQLLSVIQVIEKFQQLKTLGEELRDELSSNELDQQDMYSDKVLAFKQDSARFIQNVSSCIPYPSPPEMKTAMGNDDLHDNEVTKEVIESTLNAYSMSLALIAEGLDQLLISRDENISLQQRASDIQEVIKNLQTWFNDKINSLSTLKPYLYAQSLDQSHSSSSASTHSSSTSVVSDSECSPTMNEEELHRLEKDRDHVLSRLSEIENDDLPRLDEAIRIIEHETSVSQWIDSLDNLKKARHVLNDLLHQRELELDALKRRIEWEAQWSKYHSHLVTLAKKLSDLNVKKVRYDPSKENPDKPSYQGDHELIQSFQWIQDRMGELGDHPWSCLLESYQEMVVAYLTVMQTTDESAFPEFLSLKQSDIKLKHDDLKHLLTYTSDLMAQRSTITEFLMRVHDAQHEGEKIKEQLAKRLRRMNNEEQDQFGVIEERIDRFKRENKAILTDCVEHMPYPVYSGNWLQRQQNSEAAATYRAHVRVQIKSLIEKKMQDLENLEKSLDQVAETYREADRVKHRVAQYEKEADELKQWVDQQIDVLRKQHIEVSAESFLVDSNLQDMEQSRQNLWRQVEKFEQEKVKLLHDQIVQLIESTMQDKKKKQHIDVSVAARHLGEVMKHLDQLKQGLSDQAVTLEAANMRAAWEKNLNLGIQRLEEMNEQLRDFTTKKNQMLSREDISEQDIQTLERDLNRLMSLRNKFEKTILPSIQMSYDAFIEYFPKLPRPMAVPDHLEVRMESLGRSCTRLQENVMARSRELELVKQRVAWETTVKKALTYLREQEVELNRFIEQRARWRVATPTDLVQVAHDNDEGQLRMEWYNYYSKFETYQDQVLLPIKQQFEQLTTNTIDYENPRLMPHAKKMEDVETAKEHMQHILSFSNDVVSQRCLVSAFILRTAQLEQSAELIREEFISTTNNSQKVDMVHLLENHSDRLHKFKAGIDDARDQLAASIPYPVRATPTETKMADEAINAAIHETIDSRTARLSEIWSDLEQLLATRERISRRQLSVHSFKKQAANTEAWITARRKVLMDTAALDVEEEEQMEKTLSEIMSIQQGMRANETNYALLTSAYEKCKAAFEDKSLDLVQSQEDHEKLIRELQNEVKPIYQRLSQDWNNLLSSVDQAYRERQYALLNHKLITWLHSARDLFEATYKEQELSVIEQNMPDWQALTDQLNSSASQYKQDLGHYQQCLEAEQLDQFTKLFQQGLDTIKRIESQLEHHQKTLSVAQLTNRYLTDVKLLRSRIHDCMVCLKGIEQKYRHINTESFEAREFQHQALVTEYKASCNKVDQLKDLCDDVRLQFKNIQQIKDHEANNDVQDMLEKTWSGLESFESAVATLVSRASSWMQYFNRLSSIEQDIHSIKATVESATEDELPSVQERAETVDFVLLHDLSITTSDLLNDKGNLDAYEELRVQLVQQLAVLKENISAKVKDKNKTRLIEHIQQAVSQFSSLCSKQYNVLDVHNKEVVWLEHQSIEDTIDACSGIIEASNITLKDCQTQLDTLREVHCQELHSAHHFEGTETLLVPLADALDHLSKSMSLEQEYTKILKQVKTLKSTEKRIIDDAAHAEQSIATVESEEALLDLEHCAESLDEQATEFTTATKTIDLNNTVQNDERKSSIHNYIKSSTEHVLGQVEKVKAMVAETKVNLKKNIERQRIISKLKEIIDFLQEVSNSLEALQTVDKEALFAEFDKLCQYYSTTLSKKEKGLKELVDVVFTSPNEMSKDKEISELYKEMTDSTHQIDALINIKKKQVFDEGDLHVMNELMESLKEEIALLITAIDNANPKNIPVAGEKHAKSNLQGLLRSLIASYKHHQPKIVRILEKAKKESKKQFADDNAHVSQWLAGGIEKWTKVKAAAAVRERELQDCINQLNNEFFNKLAASRPRRVLPPAPATPVHNKRMSMSASTKSNQPAPSTPIPANKRNDKNTTNNKTIYIPDPKNPLDVELGHIVNASPHRVTVKMIPGEVGKYWFGDENPRLVYCRILPSQMVMVRVGGGWVELSKFLRDHGLTEGAYSKFDSSIEPKRDQAPFQESYLQTARSFSPSGRITLRGGGGNNSSSLASTRSSSKSSSSRSRSPLPGFIDGDKYISMDEAGNHVVVKMKKAEIDAKMPLIKKKL</sequence>
<evidence type="ECO:0000256" key="2">
    <source>
        <dbReference type="ARBA" id="ARBA00022490"/>
    </source>
</evidence>